<reference evidence="2" key="2">
    <citation type="submission" date="2020-11" db="EMBL/GenBank/DDBJ databases">
        <authorList>
            <person name="McCartney M.A."/>
            <person name="Auch B."/>
            <person name="Kono T."/>
            <person name="Mallez S."/>
            <person name="Becker A."/>
            <person name="Gohl D.M."/>
            <person name="Silverstein K.A.T."/>
            <person name="Koren S."/>
            <person name="Bechman K.B."/>
            <person name="Herman A."/>
            <person name="Abrahante J.E."/>
            <person name="Garbe J."/>
        </authorList>
    </citation>
    <scope>NUCLEOTIDE SEQUENCE</scope>
    <source>
        <strain evidence="2">Duluth1</strain>
        <tissue evidence="2">Whole animal</tissue>
    </source>
</reference>
<accession>A0A9D4LJF3</accession>
<reference evidence="2" key="1">
    <citation type="journal article" date="2019" name="bioRxiv">
        <title>The Genome of the Zebra Mussel, Dreissena polymorpha: A Resource for Invasive Species Research.</title>
        <authorList>
            <person name="McCartney M.A."/>
            <person name="Auch B."/>
            <person name="Kono T."/>
            <person name="Mallez S."/>
            <person name="Zhang Y."/>
            <person name="Obille A."/>
            <person name="Becker A."/>
            <person name="Abrahante J.E."/>
            <person name="Garbe J."/>
            <person name="Badalamenti J.P."/>
            <person name="Herman A."/>
            <person name="Mangelson H."/>
            <person name="Liachko I."/>
            <person name="Sullivan S."/>
            <person name="Sone E.D."/>
            <person name="Koren S."/>
            <person name="Silverstein K.A.T."/>
            <person name="Beckman K.B."/>
            <person name="Gohl D.M."/>
        </authorList>
    </citation>
    <scope>NUCLEOTIDE SEQUENCE</scope>
    <source>
        <strain evidence="2">Duluth1</strain>
        <tissue evidence="2">Whole animal</tissue>
    </source>
</reference>
<proteinExistence type="predicted"/>
<sequence>MSITQSEIAAAAAAYIIVEVVVATMVVVEVVVVEVAVVEVVVVVAVEIVVKCYWTRININKHTTINCCYVKVIVAVTATAADEVALVIVAFLLKFHQFNIHR</sequence>
<evidence type="ECO:0000256" key="1">
    <source>
        <dbReference type="SAM" id="Phobius"/>
    </source>
</evidence>
<feature type="transmembrane region" description="Helical" evidence="1">
    <location>
        <begin position="68"/>
        <end position="93"/>
    </location>
</feature>
<dbReference type="Proteomes" id="UP000828390">
    <property type="component" value="Unassembled WGS sequence"/>
</dbReference>
<feature type="transmembrane region" description="Helical" evidence="1">
    <location>
        <begin position="37"/>
        <end position="56"/>
    </location>
</feature>
<protein>
    <submittedName>
        <fullName evidence="2">Uncharacterized protein</fullName>
    </submittedName>
</protein>
<gene>
    <name evidence="2" type="ORF">DPMN_101434</name>
</gene>
<comment type="caution">
    <text evidence="2">The sequence shown here is derived from an EMBL/GenBank/DDBJ whole genome shotgun (WGS) entry which is preliminary data.</text>
</comment>
<keyword evidence="1" id="KW-0472">Membrane</keyword>
<dbReference type="EMBL" id="JAIWYP010000003">
    <property type="protein sequence ID" value="KAH3858798.1"/>
    <property type="molecule type" value="Genomic_DNA"/>
</dbReference>
<name>A0A9D4LJF3_DREPO</name>
<organism evidence="2 3">
    <name type="scientific">Dreissena polymorpha</name>
    <name type="common">Zebra mussel</name>
    <name type="synonym">Mytilus polymorpha</name>
    <dbReference type="NCBI Taxonomy" id="45954"/>
    <lineage>
        <taxon>Eukaryota</taxon>
        <taxon>Metazoa</taxon>
        <taxon>Spiralia</taxon>
        <taxon>Lophotrochozoa</taxon>
        <taxon>Mollusca</taxon>
        <taxon>Bivalvia</taxon>
        <taxon>Autobranchia</taxon>
        <taxon>Heteroconchia</taxon>
        <taxon>Euheterodonta</taxon>
        <taxon>Imparidentia</taxon>
        <taxon>Neoheterodontei</taxon>
        <taxon>Myida</taxon>
        <taxon>Dreissenoidea</taxon>
        <taxon>Dreissenidae</taxon>
        <taxon>Dreissena</taxon>
    </lineage>
</organism>
<keyword evidence="1" id="KW-0812">Transmembrane</keyword>
<feature type="transmembrane region" description="Helical" evidence="1">
    <location>
        <begin position="12"/>
        <end position="31"/>
    </location>
</feature>
<evidence type="ECO:0000313" key="3">
    <source>
        <dbReference type="Proteomes" id="UP000828390"/>
    </source>
</evidence>
<keyword evidence="3" id="KW-1185">Reference proteome</keyword>
<evidence type="ECO:0000313" key="2">
    <source>
        <dbReference type="EMBL" id="KAH3858798.1"/>
    </source>
</evidence>
<dbReference type="AlphaFoldDB" id="A0A9D4LJF3"/>
<keyword evidence="1" id="KW-1133">Transmembrane helix</keyword>